<evidence type="ECO:0000256" key="1">
    <source>
        <dbReference type="SAM" id="MobiDB-lite"/>
    </source>
</evidence>
<reference evidence="2" key="1">
    <citation type="journal article" date="2014" name="Int. J. Syst. Evol. Microbiol.">
        <title>Complete genome sequence of Corynebacterium casei LMG S-19264T (=DSM 44701T), isolated from a smear-ripened cheese.</title>
        <authorList>
            <consortium name="US DOE Joint Genome Institute (JGI-PGF)"/>
            <person name="Walter F."/>
            <person name="Albersmeier A."/>
            <person name="Kalinowski J."/>
            <person name="Ruckert C."/>
        </authorList>
    </citation>
    <scope>NUCLEOTIDE SEQUENCE</scope>
    <source>
        <strain evidence="2">JCM 3172</strain>
    </source>
</reference>
<accession>A0A918LNM5</accession>
<keyword evidence="3" id="KW-1185">Reference proteome</keyword>
<sequence>MAEAPTAGTAPYARSGAPHTVEEATVSDEYKARDGARARAEHQRDKAENLLRRARLSNDPEEAQRLRDQGERLKEQSEQALRQEPETERGDIREEYPR</sequence>
<feature type="compositionally biased region" description="Basic and acidic residues" evidence="1">
    <location>
        <begin position="28"/>
        <end position="98"/>
    </location>
</feature>
<dbReference type="Pfam" id="PF19908">
    <property type="entry name" value="DUF6381"/>
    <property type="match status" value="1"/>
</dbReference>
<dbReference type="EMBL" id="BMQQ01000007">
    <property type="protein sequence ID" value="GGT29730.1"/>
    <property type="molecule type" value="Genomic_DNA"/>
</dbReference>
<protein>
    <submittedName>
        <fullName evidence="2">Uncharacterized protein</fullName>
    </submittedName>
</protein>
<organism evidence="2 3">
    <name type="scientific">Streptomyces purpureus</name>
    <dbReference type="NCBI Taxonomy" id="1951"/>
    <lineage>
        <taxon>Bacteria</taxon>
        <taxon>Bacillati</taxon>
        <taxon>Actinomycetota</taxon>
        <taxon>Actinomycetes</taxon>
        <taxon>Kitasatosporales</taxon>
        <taxon>Streptomycetaceae</taxon>
        <taxon>Streptomyces</taxon>
    </lineage>
</organism>
<dbReference type="InterPro" id="IPR045961">
    <property type="entry name" value="DUF6381"/>
</dbReference>
<name>A0A918LNM5_9ACTN</name>
<evidence type="ECO:0000313" key="2">
    <source>
        <dbReference type="EMBL" id="GGT29730.1"/>
    </source>
</evidence>
<reference evidence="2" key="2">
    <citation type="submission" date="2020-09" db="EMBL/GenBank/DDBJ databases">
        <authorList>
            <person name="Sun Q."/>
            <person name="Ohkuma M."/>
        </authorList>
    </citation>
    <scope>NUCLEOTIDE SEQUENCE</scope>
    <source>
        <strain evidence="2">JCM 3172</strain>
    </source>
</reference>
<proteinExistence type="predicted"/>
<dbReference type="AlphaFoldDB" id="A0A918LNM5"/>
<comment type="caution">
    <text evidence="2">The sequence shown here is derived from an EMBL/GenBank/DDBJ whole genome shotgun (WGS) entry which is preliminary data.</text>
</comment>
<feature type="region of interest" description="Disordered" evidence="1">
    <location>
        <begin position="1"/>
        <end position="98"/>
    </location>
</feature>
<gene>
    <name evidence="2" type="ORF">GCM10014713_24110</name>
</gene>
<evidence type="ECO:0000313" key="3">
    <source>
        <dbReference type="Proteomes" id="UP000619486"/>
    </source>
</evidence>
<dbReference type="Proteomes" id="UP000619486">
    <property type="component" value="Unassembled WGS sequence"/>
</dbReference>